<keyword evidence="2 7" id="KW-0813">Transport</keyword>
<evidence type="ECO:0000259" key="8">
    <source>
        <dbReference type="PROSITE" id="PS50928"/>
    </source>
</evidence>
<keyword evidence="6 7" id="KW-0472">Membrane</keyword>
<dbReference type="GO" id="GO:0055085">
    <property type="term" value="P:transmembrane transport"/>
    <property type="evidence" value="ECO:0007669"/>
    <property type="project" value="InterPro"/>
</dbReference>
<evidence type="ECO:0000256" key="7">
    <source>
        <dbReference type="RuleBase" id="RU363032"/>
    </source>
</evidence>
<dbReference type="Gene3D" id="1.10.3720.10">
    <property type="entry name" value="MetI-like"/>
    <property type="match status" value="1"/>
</dbReference>
<dbReference type="EMBL" id="VFRQ01000007">
    <property type="protein sequence ID" value="TPE43304.1"/>
    <property type="molecule type" value="Genomic_DNA"/>
</dbReference>
<evidence type="ECO:0000256" key="6">
    <source>
        <dbReference type="ARBA" id="ARBA00023136"/>
    </source>
</evidence>
<evidence type="ECO:0000313" key="10">
    <source>
        <dbReference type="Proteomes" id="UP000316727"/>
    </source>
</evidence>
<reference evidence="9 10" key="1">
    <citation type="submission" date="2019-06" db="EMBL/GenBank/DDBJ databases">
        <title>A novel bacterium of genus Pontibacter, isolated from marine sediment.</title>
        <authorList>
            <person name="Huang H."/>
            <person name="Mo K."/>
            <person name="Hu Y."/>
        </authorList>
    </citation>
    <scope>NUCLEOTIDE SEQUENCE [LARGE SCALE GENOMIC DNA]</scope>
    <source>
        <strain evidence="9 10">HB172049</strain>
    </source>
</reference>
<protein>
    <submittedName>
        <fullName evidence="9">ABC transporter permease</fullName>
    </submittedName>
</protein>
<feature type="transmembrane region" description="Helical" evidence="7">
    <location>
        <begin position="380"/>
        <end position="406"/>
    </location>
</feature>
<feature type="domain" description="ABC transmembrane type-1" evidence="8">
    <location>
        <begin position="231"/>
        <end position="444"/>
    </location>
</feature>
<comment type="similarity">
    <text evidence="7">Belongs to the binding-protein-dependent transport system permease family.</text>
</comment>
<sequence length="461" mass="51098">MPAHLLRKVLLLVPAAWLAGTLVFLLSRLIPGSYGENQILNVEASFYSKSSQQSREQAFREYQQKNGLDKPLFYFSLSPTAVPDTLHRVYPEPRRKQLEQLALSVGSWPEVAAYDLQVQRIQSLPLPLSKQEQQAISTLRYSSSFPALEQAAELLQNKPVTPEVAQRLAALNQALEALVDSRQILASLLPRLSWHGIQNQYHSWLVAALSGDFGNSYRTGRPALTEVRQGIGNTLLLLLVSMLVVLAMALELSILMVRRKLLWLRRALLPSLFILDSVPALVLAFLLLVLLANPAFLQLFPVYGMGYYTSGSLSAWQQLSLKLQYMALPMLTLVLVNLPYLTSQVHTSLQAALQASYSRTAKAKGLSEGQVIRRHALRNALLPIITIVSDFLPALVSGSILIETVFAIPGIGRLLVESVLARDTPVLVLIVLVVLVVRALSYFSADILYTKADPRLKHSIL</sequence>
<evidence type="ECO:0000256" key="1">
    <source>
        <dbReference type="ARBA" id="ARBA00004651"/>
    </source>
</evidence>
<dbReference type="AlphaFoldDB" id="A0A501W5D8"/>
<dbReference type="PANTHER" id="PTHR30465:SF0">
    <property type="entry name" value="OLIGOPEPTIDE TRANSPORT SYSTEM PERMEASE PROTEIN APPB"/>
    <property type="match status" value="1"/>
</dbReference>
<dbReference type="CDD" id="cd06261">
    <property type="entry name" value="TM_PBP2"/>
    <property type="match status" value="1"/>
</dbReference>
<dbReference type="RefSeq" id="WP_140622250.1">
    <property type="nucleotide sequence ID" value="NZ_VFRQ01000007.1"/>
</dbReference>
<dbReference type="PANTHER" id="PTHR30465">
    <property type="entry name" value="INNER MEMBRANE ABC TRANSPORTER"/>
    <property type="match status" value="1"/>
</dbReference>
<organism evidence="9 10">
    <name type="scientific">Pontibacter mangrovi</name>
    <dbReference type="NCBI Taxonomy" id="2589816"/>
    <lineage>
        <taxon>Bacteria</taxon>
        <taxon>Pseudomonadati</taxon>
        <taxon>Bacteroidota</taxon>
        <taxon>Cytophagia</taxon>
        <taxon>Cytophagales</taxon>
        <taxon>Hymenobacteraceae</taxon>
        <taxon>Pontibacter</taxon>
    </lineage>
</organism>
<proteinExistence type="inferred from homology"/>
<evidence type="ECO:0000256" key="2">
    <source>
        <dbReference type="ARBA" id="ARBA00022448"/>
    </source>
</evidence>
<feature type="transmembrane region" description="Helical" evidence="7">
    <location>
        <begin position="278"/>
        <end position="303"/>
    </location>
</feature>
<evidence type="ECO:0000313" key="9">
    <source>
        <dbReference type="EMBL" id="TPE43304.1"/>
    </source>
</evidence>
<dbReference type="GO" id="GO:0005886">
    <property type="term" value="C:plasma membrane"/>
    <property type="evidence" value="ECO:0007669"/>
    <property type="project" value="UniProtKB-SubCell"/>
</dbReference>
<keyword evidence="10" id="KW-1185">Reference proteome</keyword>
<keyword evidence="4 7" id="KW-0812">Transmembrane</keyword>
<evidence type="ECO:0000256" key="5">
    <source>
        <dbReference type="ARBA" id="ARBA00022989"/>
    </source>
</evidence>
<name>A0A501W5D8_9BACT</name>
<dbReference type="Proteomes" id="UP000316727">
    <property type="component" value="Unassembled WGS sequence"/>
</dbReference>
<dbReference type="PROSITE" id="PS50928">
    <property type="entry name" value="ABC_TM1"/>
    <property type="match status" value="1"/>
</dbReference>
<dbReference type="OrthoDB" id="24153at2"/>
<gene>
    <name evidence="9" type="ORF">FJM65_14435</name>
</gene>
<dbReference type="SUPFAM" id="SSF161098">
    <property type="entry name" value="MetI-like"/>
    <property type="match status" value="1"/>
</dbReference>
<dbReference type="InterPro" id="IPR000515">
    <property type="entry name" value="MetI-like"/>
</dbReference>
<feature type="transmembrane region" description="Helical" evidence="7">
    <location>
        <begin position="426"/>
        <end position="449"/>
    </location>
</feature>
<evidence type="ECO:0000256" key="3">
    <source>
        <dbReference type="ARBA" id="ARBA00022475"/>
    </source>
</evidence>
<dbReference type="Pfam" id="PF00528">
    <property type="entry name" value="BPD_transp_1"/>
    <property type="match status" value="1"/>
</dbReference>
<evidence type="ECO:0000256" key="4">
    <source>
        <dbReference type="ARBA" id="ARBA00022692"/>
    </source>
</evidence>
<keyword evidence="5 7" id="KW-1133">Transmembrane helix</keyword>
<comment type="caution">
    <text evidence="9">The sequence shown here is derived from an EMBL/GenBank/DDBJ whole genome shotgun (WGS) entry which is preliminary data.</text>
</comment>
<feature type="transmembrane region" description="Helical" evidence="7">
    <location>
        <begin position="235"/>
        <end position="257"/>
    </location>
</feature>
<keyword evidence="3" id="KW-1003">Cell membrane</keyword>
<comment type="subcellular location">
    <subcellularLocation>
        <location evidence="1 7">Cell membrane</location>
        <topology evidence="1 7">Multi-pass membrane protein</topology>
    </subcellularLocation>
</comment>
<accession>A0A501W5D8</accession>
<dbReference type="InterPro" id="IPR035906">
    <property type="entry name" value="MetI-like_sf"/>
</dbReference>